<name>A0A914WRH7_9BILA</name>
<evidence type="ECO:0000256" key="6">
    <source>
        <dbReference type="ARBA" id="ARBA00023136"/>
    </source>
</evidence>
<feature type="transmembrane region" description="Helical" evidence="7">
    <location>
        <begin position="266"/>
        <end position="289"/>
    </location>
</feature>
<dbReference type="InterPro" id="IPR004710">
    <property type="entry name" value="Bilac:Na_transpt"/>
</dbReference>
<keyword evidence="3 7" id="KW-0812">Transmembrane</keyword>
<protein>
    <submittedName>
        <fullName evidence="10">Solute carrier family 10 member 6</fullName>
    </submittedName>
</protein>
<evidence type="ECO:0000313" key="9">
    <source>
        <dbReference type="Proteomes" id="UP000887566"/>
    </source>
</evidence>
<accession>A0A914WRH7</accession>
<dbReference type="PANTHER" id="PTHR10361:SF28">
    <property type="entry name" value="P3 PROTEIN-RELATED"/>
    <property type="match status" value="1"/>
</dbReference>
<evidence type="ECO:0000313" key="10">
    <source>
        <dbReference type="WBParaSite" id="PSAMB.scaffold487size49574.g6222.t1"/>
    </source>
</evidence>
<evidence type="ECO:0000256" key="5">
    <source>
        <dbReference type="ARBA" id="ARBA00022989"/>
    </source>
</evidence>
<dbReference type="GO" id="GO:0016020">
    <property type="term" value="C:membrane"/>
    <property type="evidence" value="ECO:0007669"/>
    <property type="project" value="UniProtKB-SubCell"/>
</dbReference>
<dbReference type="InterPro" id="IPR038770">
    <property type="entry name" value="Na+/solute_symporter_sf"/>
</dbReference>
<feature type="transmembrane region" description="Helical" evidence="7">
    <location>
        <begin position="130"/>
        <end position="152"/>
    </location>
</feature>
<organism evidence="9 10">
    <name type="scientific">Plectus sambesii</name>
    <dbReference type="NCBI Taxonomy" id="2011161"/>
    <lineage>
        <taxon>Eukaryota</taxon>
        <taxon>Metazoa</taxon>
        <taxon>Ecdysozoa</taxon>
        <taxon>Nematoda</taxon>
        <taxon>Chromadorea</taxon>
        <taxon>Plectida</taxon>
        <taxon>Plectina</taxon>
        <taxon>Plectoidea</taxon>
        <taxon>Plectidae</taxon>
        <taxon>Plectus</taxon>
    </lineage>
</organism>
<dbReference type="Gene3D" id="1.20.1530.20">
    <property type="match status" value="1"/>
</dbReference>
<dbReference type="Pfam" id="PF01758">
    <property type="entry name" value="SBF"/>
    <property type="match status" value="1"/>
</dbReference>
<dbReference type="Proteomes" id="UP000887566">
    <property type="component" value="Unplaced"/>
</dbReference>
<keyword evidence="6 7" id="KW-0472">Membrane</keyword>
<dbReference type="InterPro" id="IPR002657">
    <property type="entry name" value="BilAc:Na_symport/Acr3"/>
</dbReference>
<keyword evidence="5 7" id="KW-1133">Transmembrane helix</keyword>
<keyword evidence="9" id="KW-1185">Reference proteome</keyword>
<evidence type="ECO:0000256" key="4">
    <source>
        <dbReference type="ARBA" id="ARBA00022847"/>
    </source>
</evidence>
<comment type="subcellular location">
    <subcellularLocation>
        <location evidence="1">Membrane</location>
        <topology evidence="1">Multi-pass membrane protein</topology>
    </subcellularLocation>
</comment>
<feature type="signal peptide" evidence="8">
    <location>
        <begin position="1"/>
        <end position="17"/>
    </location>
</feature>
<evidence type="ECO:0000256" key="7">
    <source>
        <dbReference type="SAM" id="Phobius"/>
    </source>
</evidence>
<feature type="chain" id="PRO_5037702460" evidence="8">
    <location>
        <begin position="18"/>
        <end position="310"/>
    </location>
</feature>
<comment type="similarity">
    <text evidence="2">Belongs to the bile acid:sodium symporter (BASS) (TC 2.A.28) family.</text>
</comment>
<reference evidence="10" key="1">
    <citation type="submission" date="2022-11" db="UniProtKB">
        <authorList>
            <consortium name="WormBaseParasite"/>
        </authorList>
    </citation>
    <scope>IDENTIFICATION</scope>
</reference>
<evidence type="ECO:0000256" key="2">
    <source>
        <dbReference type="ARBA" id="ARBA00006528"/>
    </source>
</evidence>
<keyword evidence="8" id="KW-0732">Signal</keyword>
<keyword evidence="4" id="KW-0813">Transport</keyword>
<dbReference type="GO" id="GO:0015293">
    <property type="term" value="F:symporter activity"/>
    <property type="evidence" value="ECO:0007669"/>
    <property type="project" value="UniProtKB-KW"/>
</dbReference>
<sequence length="310" mass="34351">MLRVFGVISIILTVSGAANLDVYVNESDLVIYDGETTSFLVTFTLLDFIEATDLTSFPVDVMCEDADLCRVDNTPLWVDFNEDNRYQHESLVNVTGLFLGRTSLVFGIGKEITLNITRSRFQLRVLRNETLQMLNTIFTIFLVVFVTFNTFLMGTQLNFGMIMRAVKKPVGCAIGFGCQYTLMPMIAYATALVVLSGYPSLQFGFFAVGCSPGGGQSNMYTILLGGNIDLSVTMTFFSTAAALGMMPLWITLVGQSFYTYSEEIKIPFYMIFSGLAGLIVPSAFGMLLIHYKPDWAKTCKTIVKILSLLM</sequence>
<keyword evidence="4" id="KW-0769">Symport</keyword>
<evidence type="ECO:0000256" key="1">
    <source>
        <dbReference type="ARBA" id="ARBA00004141"/>
    </source>
</evidence>
<dbReference type="AlphaFoldDB" id="A0A914WRH7"/>
<evidence type="ECO:0000256" key="8">
    <source>
        <dbReference type="SAM" id="SignalP"/>
    </source>
</evidence>
<feature type="transmembrane region" description="Helical" evidence="7">
    <location>
        <begin position="220"/>
        <end position="246"/>
    </location>
</feature>
<evidence type="ECO:0000256" key="3">
    <source>
        <dbReference type="ARBA" id="ARBA00022692"/>
    </source>
</evidence>
<dbReference type="PANTHER" id="PTHR10361">
    <property type="entry name" value="SODIUM-BILE ACID COTRANSPORTER"/>
    <property type="match status" value="1"/>
</dbReference>
<proteinExistence type="inferred from homology"/>
<dbReference type="WBParaSite" id="PSAMB.scaffold487size49574.g6222.t1">
    <property type="protein sequence ID" value="PSAMB.scaffold487size49574.g6222.t1"/>
    <property type="gene ID" value="PSAMB.scaffold487size49574.g6222"/>
</dbReference>